<dbReference type="GO" id="GO:0004852">
    <property type="term" value="F:uroporphyrinogen-III synthase activity"/>
    <property type="evidence" value="ECO:0007669"/>
    <property type="project" value="UniProtKB-EC"/>
</dbReference>
<dbReference type="EC" id="4.2.1.75" evidence="3 9"/>
<evidence type="ECO:0000256" key="6">
    <source>
        <dbReference type="ARBA" id="ARBA00037589"/>
    </source>
</evidence>
<evidence type="ECO:0000256" key="7">
    <source>
        <dbReference type="ARBA" id="ARBA00040167"/>
    </source>
</evidence>
<keyword evidence="5 9" id="KW-0627">Porphyrin biosynthesis</keyword>
<gene>
    <name evidence="11" type="ORF">SNE35_21995</name>
</gene>
<reference evidence="11 12" key="1">
    <citation type="submission" date="2023-11" db="EMBL/GenBank/DDBJ databases">
        <title>Paucibacter sp. nov., isolated from fresh soil in Korea.</title>
        <authorList>
            <person name="Le N.T.T."/>
        </authorList>
    </citation>
    <scope>NUCLEOTIDE SEQUENCE [LARGE SCALE GENOMIC DNA]</scope>
    <source>
        <strain evidence="11 12">R3-3</strain>
    </source>
</reference>
<dbReference type="InterPro" id="IPR036108">
    <property type="entry name" value="4pyrrol_syn_uPrphyn_synt_sf"/>
</dbReference>
<comment type="function">
    <text evidence="6 9">Catalyzes cyclization of the linear tetrapyrrole, hydroxymethylbilane, to the macrocyclic uroporphyrinogen III.</text>
</comment>
<dbReference type="SUPFAM" id="SSF69618">
    <property type="entry name" value="HemD-like"/>
    <property type="match status" value="1"/>
</dbReference>
<dbReference type="Gene3D" id="3.40.50.10090">
    <property type="match status" value="2"/>
</dbReference>
<evidence type="ECO:0000256" key="9">
    <source>
        <dbReference type="RuleBase" id="RU366031"/>
    </source>
</evidence>
<sequence length="263" mass="27544">MEAGTLVLTRPRQQAGEWIERLAAQGLAARSLPLIDVTAADGGDAAKAWSSLPGAALAVFVSPNAVEHFFAHRSAGASWPAGTLAACVGPGSARALREAGVPAGAIVQPPADAPSLDSEHLWPQLADLDWQGRQVLLLRGNGGREWLAERLRERGATATPFSVYRRGPPRFDVQEQALFEAILAAPRDYVWLFSSAEGVGHLGDLAPAAADWSQGACICTHERIAAAARGLGFTAVASARPDAAAVAQAFRALQKGDLQSFSP</sequence>
<evidence type="ECO:0000313" key="11">
    <source>
        <dbReference type="EMBL" id="MDY0747195.1"/>
    </source>
</evidence>
<feature type="domain" description="Tetrapyrrole biosynthesis uroporphyrinogen III synthase" evidence="10">
    <location>
        <begin position="17"/>
        <end position="246"/>
    </location>
</feature>
<evidence type="ECO:0000259" key="10">
    <source>
        <dbReference type="Pfam" id="PF02602"/>
    </source>
</evidence>
<dbReference type="PANTHER" id="PTHR38042:SF1">
    <property type="entry name" value="UROPORPHYRINOGEN-III SYNTHASE, CHLOROPLASTIC"/>
    <property type="match status" value="1"/>
</dbReference>
<keyword evidence="4 9" id="KW-0456">Lyase</keyword>
<evidence type="ECO:0000313" key="12">
    <source>
        <dbReference type="Proteomes" id="UP001285263"/>
    </source>
</evidence>
<dbReference type="PANTHER" id="PTHR38042">
    <property type="entry name" value="UROPORPHYRINOGEN-III SYNTHASE, CHLOROPLASTIC"/>
    <property type="match status" value="1"/>
</dbReference>
<evidence type="ECO:0000256" key="3">
    <source>
        <dbReference type="ARBA" id="ARBA00013109"/>
    </source>
</evidence>
<evidence type="ECO:0000256" key="2">
    <source>
        <dbReference type="ARBA" id="ARBA00008133"/>
    </source>
</evidence>
<comment type="pathway">
    <text evidence="1 9">Porphyrin-containing compound metabolism; protoporphyrin-IX biosynthesis; coproporphyrinogen-III from 5-aminolevulinate: step 3/4.</text>
</comment>
<evidence type="ECO:0000256" key="5">
    <source>
        <dbReference type="ARBA" id="ARBA00023244"/>
    </source>
</evidence>
<dbReference type="RefSeq" id="WP_320425154.1">
    <property type="nucleotide sequence ID" value="NZ_JAXCLA010000007.1"/>
</dbReference>
<protein>
    <recommendedName>
        <fullName evidence="7 9">Uroporphyrinogen-III synthase</fullName>
        <ecNumber evidence="3 9">4.2.1.75</ecNumber>
    </recommendedName>
</protein>
<evidence type="ECO:0000256" key="1">
    <source>
        <dbReference type="ARBA" id="ARBA00004772"/>
    </source>
</evidence>
<name>A0ABU5DND7_9BURK</name>
<accession>A0ABU5DND7</accession>
<keyword evidence="12" id="KW-1185">Reference proteome</keyword>
<comment type="similarity">
    <text evidence="2 9">Belongs to the uroporphyrinogen-III synthase family.</text>
</comment>
<comment type="caution">
    <text evidence="11">The sequence shown here is derived from an EMBL/GenBank/DDBJ whole genome shotgun (WGS) entry which is preliminary data.</text>
</comment>
<dbReference type="InterPro" id="IPR003754">
    <property type="entry name" value="4pyrrol_synth_uPrphyn_synth"/>
</dbReference>
<dbReference type="Proteomes" id="UP001285263">
    <property type="component" value="Unassembled WGS sequence"/>
</dbReference>
<dbReference type="EMBL" id="JAXCLA010000007">
    <property type="protein sequence ID" value="MDY0747195.1"/>
    <property type="molecule type" value="Genomic_DNA"/>
</dbReference>
<comment type="catalytic activity">
    <reaction evidence="8 9">
        <text>hydroxymethylbilane = uroporphyrinogen III + H2O</text>
        <dbReference type="Rhea" id="RHEA:18965"/>
        <dbReference type="ChEBI" id="CHEBI:15377"/>
        <dbReference type="ChEBI" id="CHEBI:57308"/>
        <dbReference type="ChEBI" id="CHEBI:57845"/>
        <dbReference type="EC" id="4.2.1.75"/>
    </reaction>
</comment>
<dbReference type="CDD" id="cd06578">
    <property type="entry name" value="HemD"/>
    <property type="match status" value="1"/>
</dbReference>
<dbReference type="InterPro" id="IPR039793">
    <property type="entry name" value="UROS/Hem4"/>
</dbReference>
<proteinExistence type="inferred from homology"/>
<dbReference type="Pfam" id="PF02602">
    <property type="entry name" value="HEM4"/>
    <property type="match status" value="1"/>
</dbReference>
<organism evidence="11 12">
    <name type="scientific">Roseateles agri</name>
    <dbReference type="NCBI Taxonomy" id="3098619"/>
    <lineage>
        <taxon>Bacteria</taxon>
        <taxon>Pseudomonadati</taxon>
        <taxon>Pseudomonadota</taxon>
        <taxon>Betaproteobacteria</taxon>
        <taxon>Burkholderiales</taxon>
        <taxon>Sphaerotilaceae</taxon>
        <taxon>Roseateles</taxon>
    </lineage>
</organism>
<evidence type="ECO:0000256" key="8">
    <source>
        <dbReference type="ARBA" id="ARBA00048617"/>
    </source>
</evidence>
<evidence type="ECO:0000256" key="4">
    <source>
        <dbReference type="ARBA" id="ARBA00023239"/>
    </source>
</evidence>